<dbReference type="SUPFAM" id="SSF54593">
    <property type="entry name" value="Glyoxalase/Bleomycin resistance protein/Dihydroxybiphenyl dioxygenase"/>
    <property type="match status" value="1"/>
</dbReference>
<reference evidence="1 2" key="1">
    <citation type="journal article" date="2016" name="Int. J. Syst. Evol. Microbiol.">
        <title>Tessaracoccus flavus sp. nov., isolated from the drainage system of a lindane-producing factory.</title>
        <authorList>
            <person name="Kumari R."/>
            <person name="Singh P."/>
            <person name="Schumann P."/>
            <person name="Lal R."/>
        </authorList>
    </citation>
    <scope>NUCLEOTIDE SEQUENCE [LARGE SCALE GENOMIC DNA]</scope>
    <source>
        <strain evidence="1 2">RP1T</strain>
    </source>
</reference>
<evidence type="ECO:0000313" key="2">
    <source>
        <dbReference type="Proteomes" id="UP000188324"/>
    </source>
</evidence>
<dbReference type="InterPro" id="IPR004360">
    <property type="entry name" value="Glyas_Fos-R_dOase_dom"/>
</dbReference>
<gene>
    <name evidence="1" type="ORF">RPIT_13435</name>
</gene>
<dbReference type="AlphaFoldDB" id="A0A1Q2CHU5"/>
<keyword evidence="1" id="KW-0560">Oxidoreductase</keyword>
<sequence>MITWFAYEYCTDIAATRDFYHDLVGLELIWDEPDDIAFVHGCVQISFQRAISLERPNGWAFQPGWSQGQLPGAPETEQVRSISVALSPIDFQKAVDRLKKAGVETLRTEPFWVGYWSFVILDPDGRTVELTDPKSPRT</sequence>
<dbReference type="EMBL" id="CP019605">
    <property type="protein sequence ID" value="AQP45689.1"/>
    <property type="molecule type" value="Genomic_DNA"/>
</dbReference>
<dbReference type="Gene3D" id="3.10.180.10">
    <property type="entry name" value="2,3-Dihydroxybiphenyl 1,2-Dioxygenase, domain 1"/>
    <property type="match status" value="1"/>
</dbReference>
<name>A0A1Q2CHU5_9ACTN</name>
<dbReference type="GO" id="GO:0051213">
    <property type="term" value="F:dioxygenase activity"/>
    <property type="evidence" value="ECO:0007669"/>
    <property type="project" value="UniProtKB-KW"/>
</dbReference>
<evidence type="ECO:0000313" key="1">
    <source>
        <dbReference type="EMBL" id="AQP45689.1"/>
    </source>
</evidence>
<dbReference type="PROSITE" id="PS51819">
    <property type="entry name" value="VOC"/>
    <property type="match status" value="1"/>
</dbReference>
<dbReference type="RefSeq" id="WP_040282701.1">
    <property type="nucleotide sequence ID" value="NZ_CP019605.1"/>
</dbReference>
<accession>A0A1Q2CHU5</accession>
<proteinExistence type="predicted"/>
<keyword evidence="2" id="KW-1185">Reference proteome</keyword>
<keyword evidence="1" id="KW-0223">Dioxygenase</keyword>
<dbReference type="Proteomes" id="UP000188324">
    <property type="component" value="Chromosome"/>
</dbReference>
<protein>
    <submittedName>
        <fullName evidence="1">Glyoxalase/bleomycin resistance/dioxygenase family protein</fullName>
    </submittedName>
</protein>
<dbReference type="InterPro" id="IPR029068">
    <property type="entry name" value="Glyas_Bleomycin-R_OHBP_Dase"/>
</dbReference>
<dbReference type="Pfam" id="PF00903">
    <property type="entry name" value="Glyoxalase"/>
    <property type="match status" value="1"/>
</dbReference>
<dbReference type="OrthoDB" id="8018325at2"/>
<dbReference type="STRING" id="1610493.RPIT_13435"/>
<organism evidence="1 2">
    <name type="scientific">Tessaracoccus flavus</name>
    <dbReference type="NCBI Taxonomy" id="1610493"/>
    <lineage>
        <taxon>Bacteria</taxon>
        <taxon>Bacillati</taxon>
        <taxon>Actinomycetota</taxon>
        <taxon>Actinomycetes</taxon>
        <taxon>Propionibacteriales</taxon>
        <taxon>Propionibacteriaceae</taxon>
        <taxon>Tessaracoccus</taxon>
    </lineage>
</organism>
<dbReference type="InterPro" id="IPR037523">
    <property type="entry name" value="VOC_core"/>
</dbReference>
<dbReference type="KEGG" id="tfl:RPIT_13435"/>